<dbReference type="OrthoDB" id="1637350at2759"/>
<dbReference type="Proteomes" id="UP000319160">
    <property type="component" value="Unassembled WGS sequence"/>
</dbReference>
<keyword evidence="6 11" id="KW-0964">Secreted</keyword>
<evidence type="ECO:0000256" key="2">
    <source>
        <dbReference type="ARBA" id="ARBA00001913"/>
    </source>
</evidence>
<comment type="cofactor">
    <cofactor evidence="2">
        <name>Ca(2+)</name>
        <dbReference type="ChEBI" id="CHEBI:29108"/>
    </cofactor>
</comment>
<evidence type="ECO:0000256" key="5">
    <source>
        <dbReference type="ARBA" id="ARBA00012272"/>
    </source>
</evidence>
<dbReference type="GO" id="GO:0005576">
    <property type="term" value="C:extracellular region"/>
    <property type="evidence" value="ECO:0007669"/>
    <property type="project" value="UniProtKB-SubCell"/>
</dbReference>
<accession>A0A553I3C1</accession>
<evidence type="ECO:0000313" key="13">
    <source>
        <dbReference type="EMBL" id="TRX94701.1"/>
    </source>
</evidence>
<evidence type="ECO:0000256" key="1">
    <source>
        <dbReference type="ARBA" id="ARBA00000695"/>
    </source>
</evidence>
<dbReference type="InterPro" id="IPR012334">
    <property type="entry name" value="Pectin_lyas_fold"/>
</dbReference>
<keyword evidence="9" id="KW-0106">Calcium</keyword>
<dbReference type="PANTHER" id="PTHR31683:SF18">
    <property type="entry name" value="PECTATE LYASE 21-RELATED"/>
    <property type="match status" value="1"/>
</dbReference>
<evidence type="ECO:0000256" key="11">
    <source>
        <dbReference type="RuleBase" id="RU361173"/>
    </source>
</evidence>
<keyword evidence="10 11" id="KW-0456">Lyase</keyword>
<dbReference type="Pfam" id="PF00544">
    <property type="entry name" value="Pectate_lyase_4"/>
    <property type="match status" value="1"/>
</dbReference>
<dbReference type="Gene3D" id="2.160.20.10">
    <property type="entry name" value="Single-stranded right-handed beta-helix, Pectin lyase-like"/>
    <property type="match status" value="1"/>
</dbReference>
<protein>
    <recommendedName>
        <fullName evidence="5">pectate lyase</fullName>
        <ecNumber evidence="5">4.2.2.2</ecNumber>
    </recommendedName>
</protein>
<dbReference type="PANTHER" id="PTHR31683">
    <property type="entry name" value="PECTATE LYASE 18-RELATED"/>
    <property type="match status" value="1"/>
</dbReference>
<dbReference type="InterPro" id="IPR002022">
    <property type="entry name" value="Pec_lyase"/>
</dbReference>
<comment type="caution">
    <text evidence="13">The sequence shown here is derived from an EMBL/GenBank/DDBJ whole genome shotgun (WGS) entry which is preliminary data.</text>
</comment>
<dbReference type="InterPro" id="IPR011050">
    <property type="entry name" value="Pectin_lyase_fold/virulence"/>
</dbReference>
<evidence type="ECO:0000256" key="4">
    <source>
        <dbReference type="ARBA" id="ARBA00010980"/>
    </source>
</evidence>
<evidence type="ECO:0000256" key="7">
    <source>
        <dbReference type="ARBA" id="ARBA00022723"/>
    </source>
</evidence>
<name>A0A553I3C1_9PEZI</name>
<keyword evidence="11" id="KW-0624">Polysaccharide degradation</keyword>
<evidence type="ECO:0000256" key="10">
    <source>
        <dbReference type="ARBA" id="ARBA00023239"/>
    </source>
</evidence>
<keyword evidence="7" id="KW-0479">Metal-binding</keyword>
<dbReference type="InterPro" id="IPR045032">
    <property type="entry name" value="PEL"/>
</dbReference>
<dbReference type="SUPFAM" id="SSF51126">
    <property type="entry name" value="Pectin lyase-like"/>
    <property type="match status" value="1"/>
</dbReference>
<dbReference type="AlphaFoldDB" id="A0A553I3C1"/>
<keyword evidence="8" id="KW-0732">Signal</keyword>
<reference evidence="14" key="1">
    <citation type="submission" date="2019-06" db="EMBL/GenBank/DDBJ databases">
        <title>Draft genome sequence of the griseofulvin-producing fungus Xylaria cubensis strain G536.</title>
        <authorList>
            <person name="Mead M.E."/>
            <person name="Raja H.A."/>
            <person name="Steenwyk J.L."/>
            <person name="Knowles S.L."/>
            <person name="Oberlies N.H."/>
            <person name="Rokas A."/>
        </authorList>
    </citation>
    <scope>NUCLEOTIDE SEQUENCE [LARGE SCALE GENOMIC DNA]</scope>
    <source>
        <strain evidence="14">G536</strain>
    </source>
</reference>
<keyword evidence="14" id="KW-1185">Reference proteome</keyword>
<dbReference type="STRING" id="2512241.A0A553I3C1"/>
<dbReference type="GO" id="GO:0000272">
    <property type="term" value="P:polysaccharide catabolic process"/>
    <property type="evidence" value="ECO:0007669"/>
    <property type="project" value="UniProtKB-KW"/>
</dbReference>
<feature type="domain" description="Pectate lyase" evidence="12">
    <location>
        <begin position="76"/>
        <end position="289"/>
    </location>
</feature>
<comment type="catalytic activity">
    <reaction evidence="1">
        <text>Eliminative cleavage of (1-&gt;4)-alpha-D-galacturonan to give oligosaccharides with 4-deoxy-alpha-D-galact-4-enuronosyl groups at their non-reducing ends.</text>
        <dbReference type="EC" id="4.2.2.2"/>
    </reaction>
</comment>
<dbReference type="EC" id="4.2.2.2" evidence="5"/>
<evidence type="ECO:0000259" key="12">
    <source>
        <dbReference type="SMART" id="SM00656"/>
    </source>
</evidence>
<dbReference type="SMART" id="SM00656">
    <property type="entry name" value="Amb_all"/>
    <property type="match status" value="1"/>
</dbReference>
<comment type="similarity">
    <text evidence="4 11">Belongs to the polysaccharide lyase 1 family.</text>
</comment>
<proteinExistence type="inferred from homology"/>
<organism evidence="13 14">
    <name type="scientific">Xylaria flabelliformis</name>
    <dbReference type="NCBI Taxonomy" id="2512241"/>
    <lineage>
        <taxon>Eukaryota</taxon>
        <taxon>Fungi</taxon>
        <taxon>Dikarya</taxon>
        <taxon>Ascomycota</taxon>
        <taxon>Pezizomycotina</taxon>
        <taxon>Sordariomycetes</taxon>
        <taxon>Xylariomycetidae</taxon>
        <taxon>Xylariales</taxon>
        <taxon>Xylariaceae</taxon>
        <taxon>Xylaria</taxon>
    </lineage>
</organism>
<dbReference type="FunFam" id="2.160.20.10:FF:000036">
    <property type="entry name" value="Pectate lyase A"/>
    <property type="match status" value="1"/>
</dbReference>
<evidence type="ECO:0000256" key="9">
    <source>
        <dbReference type="ARBA" id="ARBA00022837"/>
    </source>
</evidence>
<dbReference type="GO" id="GO:0030570">
    <property type="term" value="F:pectate lyase activity"/>
    <property type="evidence" value="ECO:0007669"/>
    <property type="project" value="UniProtKB-EC"/>
</dbReference>
<evidence type="ECO:0000256" key="6">
    <source>
        <dbReference type="ARBA" id="ARBA00022525"/>
    </source>
</evidence>
<keyword evidence="11" id="KW-0119">Carbohydrate metabolism</keyword>
<evidence type="ECO:0000256" key="3">
    <source>
        <dbReference type="ARBA" id="ARBA00004613"/>
    </source>
</evidence>
<sequence length="351" mass="36957">MGDFPPITLKPSEASTSITMKFACVTSALLAGLAAAVPTPTEKGHVDERTVEKRAAITDACTVGYCTMNGGTTGGAGGTTTTVSSLAQFTAAVQASGPAVVVVSGSLTGAVKVNVTSNKSIIGKAGSSLTGIGLTILGQSNVIIRNIKSSKVLAEYGDVVTVQKSTNIWVDSCDFSADLDHDKDYYDGLLDIVHASDFVTVSNTFFHDHWKGSLVGHSSNNAAEDTGHLRVTYYGNWWDNINSRTPMYRFGEGHVFNSYFSNMLETVVDTRDSAQMLIESSVWESCPKKAIFTNDSNVGPGYAVVNDLDLGGSQNLAPVGTLTSVPYSYTLLGSSKTKASVTANAGQKLSF</sequence>
<evidence type="ECO:0000256" key="8">
    <source>
        <dbReference type="ARBA" id="ARBA00022729"/>
    </source>
</evidence>
<gene>
    <name evidence="13" type="ORF">FHL15_004473</name>
</gene>
<dbReference type="EMBL" id="VFLP01000020">
    <property type="protein sequence ID" value="TRX94701.1"/>
    <property type="molecule type" value="Genomic_DNA"/>
</dbReference>
<comment type="subcellular location">
    <subcellularLocation>
        <location evidence="3 11">Secreted</location>
    </subcellularLocation>
</comment>
<dbReference type="GO" id="GO:0046872">
    <property type="term" value="F:metal ion binding"/>
    <property type="evidence" value="ECO:0007669"/>
    <property type="project" value="UniProtKB-KW"/>
</dbReference>
<evidence type="ECO:0000313" key="14">
    <source>
        <dbReference type="Proteomes" id="UP000319160"/>
    </source>
</evidence>